<evidence type="ECO:0000313" key="9">
    <source>
        <dbReference type="EMBL" id="MBI6872556.1"/>
    </source>
</evidence>
<sequence>MLNKLMTIENKDRRDMMYKIMIVTHGNMAATLKETLKMFTNDVDHVCAVGLDEKGVENFKERLEQEVAKCYEKDKGLLILVDIFGGTPFNTCVLEIKNKYNNVEIITGVNLPILIEGTLLRDSCLKDVVKSLQQSARESIVLSEDLKSSEDED</sequence>
<comment type="subcellular location">
    <subcellularLocation>
        <location evidence="1">Cytoplasm</location>
    </subcellularLocation>
</comment>
<dbReference type="GO" id="GO:0005737">
    <property type="term" value="C:cytoplasm"/>
    <property type="evidence" value="ECO:0007669"/>
    <property type="project" value="UniProtKB-SubCell"/>
</dbReference>
<evidence type="ECO:0000256" key="5">
    <source>
        <dbReference type="ARBA" id="ARBA00022679"/>
    </source>
</evidence>
<comment type="caution">
    <text evidence="9">The sequence shown here is derived from an EMBL/GenBank/DDBJ whole genome shotgun (WGS) entry which is preliminary data.</text>
</comment>
<evidence type="ECO:0000313" key="10">
    <source>
        <dbReference type="Proteomes" id="UP000622687"/>
    </source>
</evidence>
<dbReference type="GO" id="GO:0016301">
    <property type="term" value="F:kinase activity"/>
    <property type="evidence" value="ECO:0007669"/>
    <property type="project" value="UniProtKB-KW"/>
</dbReference>
<feature type="domain" description="PTS EIIA type-4" evidence="8">
    <location>
        <begin position="17"/>
        <end position="140"/>
    </location>
</feature>
<dbReference type="GO" id="GO:0009401">
    <property type="term" value="P:phosphoenolpyruvate-dependent sugar phosphotransferase system"/>
    <property type="evidence" value="ECO:0007669"/>
    <property type="project" value="UniProtKB-KW"/>
</dbReference>
<dbReference type="InterPro" id="IPR036662">
    <property type="entry name" value="PTS_EIIA_man-typ_sf"/>
</dbReference>
<evidence type="ECO:0000259" key="8">
    <source>
        <dbReference type="PROSITE" id="PS51096"/>
    </source>
</evidence>
<dbReference type="PANTHER" id="PTHR33799">
    <property type="entry name" value="PTS PERMEASE-RELATED-RELATED"/>
    <property type="match status" value="1"/>
</dbReference>
<evidence type="ECO:0000256" key="7">
    <source>
        <dbReference type="ARBA" id="ARBA00022777"/>
    </source>
</evidence>
<evidence type="ECO:0000256" key="4">
    <source>
        <dbReference type="ARBA" id="ARBA00022597"/>
    </source>
</evidence>
<accession>A0A934HQE5</accession>
<dbReference type="SUPFAM" id="SSF53062">
    <property type="entry name" value="PTS system fructose IIA component-like"/>
    <property type="match status" value="1"/>
</dbReference>
<keyword evidence="3" id="KW-0963">Cytoplasm</keyword>
<dbReference type="InterPro" id="IPR051471">
    <property type="entry name" value="Bacterial_PTS_sugar_comp"/>
</dbReference>
<keyword evidence="5" id="KW-0808">Transferase</keyword>
<dbReference type="CDD" id="cd00006">
    <property type="entry name" value="PTS_IIA_man"/>
    <property type="match status" value="1"/>
</dbReference>
<keyword evidence="6" id="KW-0598">Phosphotransferase system</keyword>
<dbReference type="Gene3D" id="3.40.50.510">
    <property type="entry name" value="Phosphotransferase system, mannose-type IIA component"/>
    <property type="match status" value="1"/>
</dbReference>
<keyword evidence="10" id="KW-1185">Reference proteome</keyword>
<gene>
    <name evidence="9" type="ORF">I6U51_07500</name>
</gene>
<dbReference type="PANTHER" id="PTHR33799:SF1">
    <property type="entry name" value="PTS SYSTEM MANNOSE-SPECIFIC EIIAB COMPONENT-RELATED"/>
    <property type="match status" value="1"/>
</dbReference>
<evidence type="ECO:0000256" key="3">
    <source>
        <dbReference type="ARBA" id="ARBA00022490"/>
    </source>
</evidence>
<evidence type="ECO:0000256" key="1">
    <source>
        <dbReference type="ARBA" id="ARBA00004496"/>
    </source>
</evidence>
<keyword evidence="7" id="KW-0418">Kinase</keyword>
<dbReference type="PROSITE" id="PS51096">
    <property type="entry name" value="PTS_EIIA_TYPE_4"/>
    <property type="match status" value="1"/>
</dbReference>
<organism evidence="9 10">
    <name type="scientific">Clostridium aciditolerans</name>
    <dbReference type="NCBI Taxonomy" id="339861"/>
    <lineage>
        <taxon>Bacteria</taxon>
        <taxon>Bacillati</taxon>
        <taxon>Bacillota</taxon>
        <taxon>Clostridia</taxon>
        <taxon>Eubacteriales</taxon>
        <taxon>Clostridiaceae</taxon>
        <taxon>Clostridium</taxon>
    </lineage>
</organism>
<dbReference type="Proteomes" id="UP000622687">
    <property type="component" value="Unassembled WGS sequence"/>
</dbReference>
<dbReference type="AlphaFoldDB" id="A0A934HQE5"/>
<protein>
    <submittedName>
        <fullName evidence="9">PTS sugar transporter subunit IIA</fullName>
    </submittedName>
</protein>
<dbReference type="GO" id="GO:0016020">
    <property type="term" value="C:membrane"/>
    <property type="evidence" value="ECO:0007669"/>
    <property type="project" value="InterPro"/>
</dbReference>
<proteinExistence type="predicted"/>
<dbReference type="InterPro" id="IPR033887">
    <property type="entry name" value="PTS_IIA_man"/>
</dbReference>
<reference evidence="9" key="1">
    <citation type="submission" date="2020-12" db="EMBL/GenBank/DDBJ databases">
        <title>Clostridium thailandense sp. nov., a novel acetogenic bacterium isolated from peat land soil in Thailand.</title>
        <authorList>
            <person name="Chaikitkaew S."/>
            <person name="Birkeland N.K."/>
        </authorList>
    </citation>
    <scope>NUCLEOTIDE SEQUENCE</scope>
    <source>
        <strain evidence="9">DSM 17425</strain>
    </source>
</reference>
<dbReference type="Pfam" id="PF03610">
    <property type="entry name" value="EIIA-man"/>
    <property type="match status" value="1"/>
</dbReference>
<dbReference type="EMBL" id="JAEEGB010000007">
    <property type="protein sequence ID" value="MBI6872556.1"/>
    <property type="molecule type" value="Genomic_DNA"/>
</dbReference>
<name>A0A934HQE5_9CLOT</name>
<dbReference type="InterPro" id="IPR004701">
    <property type="entry name" value="PTS_EIIA_man-typ"/>
</dbReference>
<evidence type="ECO:0000256" key="2">
    <source>
        <dbReference type="ARBA" id="ARBA00022448"/>
    </source>
</evidence>
<keyword evidence="4 9" id="KW-0762">Sugar transport</keyword>
<keyword evidence="2" id="KW-0813">Transport</keyword>
<evidence type="ECO:0000256" key="6">
    <source>
        <dbReference type="ARBA" id="ARBA00022683"/>
    </source>
</evidence>